<evidence type="ECO:0000313" key="3">
    <source>
        <dbReference type="Proteomes" id="UP001210502"/>
    </source>
</evidence>
<feature type="compositionally biased region" description="Acidic residues" evidence="1">
    <location>
        <begin position="46"/>
        <end position="63"/>
    </location>
</feature>
<proteinExistence type="predicted"/>
<comment type="caution">
    <text evidence="2">The sequence shown here is derived from an EMBL/GenBank/DDBJ whole genome shotgun (WGS) entry which is preliminary data.</text>
</comment>
<dbReference type="AlphaFoldDB" id="A0AAW5YXC7"/>
<evidence type="ECO:0000313" key="2">
    <source>
        <dbReference type="EMBL" id="MDA3768541.1"/>
    </source>
</evidence>
<reference evidence="2" key="1">
    <citation type="submission" date="2023-01" db="EMBL/GenBank/DDBJ databases">
        <title>Sequencing of the bacterial strains from artisanal fermented milk Matsoni.</title>
        <authorList>
            <person name="Rozman V."/>
            <person name="Accetto T."/>
            <person name="Bogovic Matijasic B."/>
        </authorList>
    </citation>
    <scope>NUCLEOTIDE SEQUENCE</scope>
    <source>
        <strain evidence="2">Lbl333</strain>
    </source>
</reference>
<dbReference type="EMBL" id="JAQIEY010000038">
    <property type="protein sequence ID" value="MDA3768541.1"/>
    <property type="molecule type" value="Genomic_DNA"/>
</dbReference>
<protein>
    <recommendedName>
        <fullName evidence="4">DUF3042 family protein</fullName>
    </recommendedName>
</protein>
<organism evidence="2 3">
    <name type="scientific">Lactobacillus delbrueckii</name>
    <dbReference type="NCBI Taxonomy" id="1584"/>
    <lineage>
        <taxon>Bacteria</taxon>
        <taxon>Bacillati</taxon>
        <taxon>Bacillota</taxon>
        <taxon>Bacilli</taxon>
        <taxon>Lactobacillales</taxon>
        <taxon>Lactobacillaceae</taxon>
        <taxon>Lactobacillus</taxon>
    </lineage>
</organism>
<sequence>MTRKKKLMLGAGILAGAVAVFEAIRKAHYLNMPIEPNQLSARGENDGDEEEIEDSEEGASDPC</sequence>
<evidence type="ECO:0008006" key="4">
    <source>
        <dbReference type="Google" id="ProtNLM"/>
    </source>
</evidence>
<name>A0AAW5YXC7_9LACO</name>
<gene>
    <name evidence="2" type="ORF">PF586_08870</name>
</gene>
<feature type="region of interest" description="Disordered" evidence="1">
    <location>
        <begin position="34"/>
        <end position="63"/>
    </location>
</feature>
<evidence type="ECO:0000256" key="1">
    <source>
        <dbReference type="SAM" id="MobiDB-lite"/>
    </source>
</evidence>
<dbReference type="Proteomes" id="UP001210502">
    <property type="component" value="Unassembled WGS sequence"/>
</dbReference>
<dbReference type="RefSeq" id="WP_271024873.1">
    <property type="nucleotide sequence ID" value="NZ_JAQIEY010000038.1"/>
</dbReference>
<accession>A0AAW5YXC7</accession>